<sequence length="218" mass="24288">MQSVTNDLARMDDMTKSTTPCAQKRSHDNVSDFFPSEAKRKKNGSIRKSTTNVAGKSDEPVKDKPASLMVFQLLQHLAPKGDVVDTGVLNSEEAEEVLDPRSALISTFRSRSSPSSNGTVPPEGLLAQELGRAKKEVVDDFKTSKEYKEMLHAYAESQMSAFAEQFKLSPEGQNWFKDGVRAALWLARGWIKKEPPDSDFSAIYLDKDDKDAEDNLDR</sequence>
<proteinExistence type="predicted"/>
<dbReference type="Proteomes" id="UP001454036">
    <property type="component" value="Unassembled WGS sequence"/>
</dbReference>
<feature type="region of interest" description="Disordered" evidence="1">
    <location>
        <begin position="1"/>
        <end position="62"/>
    </location>
</feature>
<gene>
    <name evidence="2" type="ORF">LIER_02386</name>
</gene>
<evidence type="ECO:0000313" key="2">
    <source>
        <dbReference type="EMBL" id="GAA0141182.1"/>
    </source>
</evidence>
<name>A0AAV3NQM9_LITER</name>
<accession>A0AAV3NQM9</accession>
<dbReference type="AlphaFoldDB" id="A0AAV3NQM9"/>
<comment type="caution">
    <text evidence="2">The sequence shown here is derived from an EMBL/GenBank/DDBJ whole genome shotgun (WGS) entry which is preliminary data.</text>
</comment>
<dbReference type="EMBL" id="BAABME010000254">
    <property type="protein sequence ID" value="GAA0141182.1"/>
    <property type="molecule type" value="Genomic_DNA"/>
</dbReference>
<evidence type="ECO:0000313" key="3">
    <source>
        <dbReference type="Proteomes" id="UP001454036"/>
    </source>
</evidence>
<protein>
    <submittedName>
        <fullName evidence="2">Uncharacterized protein</fullName>
    </submittedName>
</protein>
<organism evidence="2 3">
    <name type="scientific">Lithospermum erythrorhizon</name>
    <name type="common">Purple gromwell</name>
    <name type="synonym">Lithospermum officinale var. erythrorhizon</name>
    <dbReference type="NCBI Taxonomy" id="34254"/>
    <lineage>
        <taxon>Eukaryota</taxon>
        <taxon>Viridiplantae</taxon>
        <taxon>Streptophyta</taxon>
        <taxon>Embryophyta</taxon>
        <taxon>Tracheophyta</taxon>
        <taxon>Spermatophyta</taxon>
        <taxon>Magnoliopsida</taxon>
        <taxon>eudicotyledons</taxon>
        <taxon>Gunneridae</taxon>
        <taxon>Pentapetalae</taxon>
        <taxon>asterids</taxon>
        <taxon>lamiids</taxon>
        <taxon>Boraginales</taxon>
        <taxon>Boraginaceae</taxon>
        <taxon>Boraginoideae</taxon>
        <taxon>Lithospermeae</taxon>
        <taxon>Lithospermum</taxon>
    </lineage>
</organism>
<reference evidence="2 3" key="1">
    <citation type="submission" date="2024-01" db="EMBL/GenBank/DDBJ databases">
        <title>The complete chloroplast genome sequence of Lithospermum erythrorhizon: insights into the phylogenetic relationship among Boraginaceae species and the maternal lineages of purple gromwells.</title>
        <authorList>
            <person name="Okada T."/>
            <person name="Watanabe K."/>
        </authorList>
    </citation>
    <scope>NUCLEOTIDE SEQUENCE [LARGE SCALE GENOMIC DNA]</scope>
</reference>
<keyword evidence="3" id="KW-1185">Reference proteome</keyword>
<evidence type="ECO:0000256" key="1">
    <source>
        <dbReference type="SAM" id="MobiDB-lite"/>
    </source>
</evidence>